<dbReference type="EMBL" id="GITU01004384">
    <property type="protein sequence ID" value="MBC1173087.1"/>
    <property type="molecule type" value="Transcribed_RNA"/>
</dbReference>
<name>A0A7G3ALI3_LUTLO</name>
<feature type="domain" description="TIL" evidence="2">
    <location>
        <begin position="32"/>
        <end position="90"/>
    </location>
</feature>
<evidence type="ECO:0000259" key="2">
    <source>
        <dbReference type="Pfam" id="PF01826"/>
    </source>
</evidence>
<accession>A0A7G3ALI3</accession>
<dbReference type="AlphaFoldDB" id="A0A7G3ALI3"/>
<evidence type="ECO:0000256" key="1">
    <source>
        <dbReference type="SAM" id="SignalP"/>
    </source>
</evidence>
<dbReference type="Gene3D" id="2.10.25.10">
    <property type="entry name" value="Laminin"/>
    <property type="match status" value="1"/>
</dbReference>
<dbReference type="InterPro" id="IPR036084">
    <property type="entry name" value="Ser_inhib-like_sf"/>
</dbReference>
<proteinExistence type="predicted"/>
<dbReference type="SUPFAM" id="SSF57567">
    <property type="entry name" value="Serine protease inhibitors"/>
    <property type="match status" value="1"/>
</dbReference>
<dbReference type="Pfam" id="PF01826">
    <property type="entry name" value="TIL"/>
    <property type="match status" value="1"/>
</dbReference>
<organism evidence="3">
    <name type="scientific">Lutzomyia longipalpis</name>
    <name type="common">Sand fly</name>
    <dbReference type="NCBI Taxonomy" id="7200"/>
    <lineage>
        <taxon>Eukaryota</taxon>
        <taxon>Metazoa</taxon>
        <taxon>Ecdysozoa</taxon>
        <taxon>Arthropoda</taxon>
        <taxon>Hexapoda</taxon>
        <taxon>Insecta</taxon>
        <taxon>Pterygota</taxon>
        <taxon>Neoptera</taxon>
        <taxon>Endopterygota</taxon>
        <taxon>Diptera</taxon>
        <taxon>Nematocera</taxon>
        <taxon>Psychodoidea</taxon>
        <taxon>Psychodidae</taxon>
        <taxon>Lutzomyia</taxon>
        <taxon>Lutzomyia</taxon>
    </lineage>
</organism>
<evidence type="ECO:0000313" key="3">
    <source>
        <dbReference type="EMBL" id="MBC1173087.1"/>
    </source>
</evidence>
<keyword evidence="1" id="KW-0732">Signal</keyword>
<dbReference type="CDD" id="cd19941">
    <property type="entry name" value="TIL"/>
    <property type="match status" value="1"/>
</dbReference>
<protein>
    <submittedName>
        <fullName evidence="3">Putative secreted protein</fullName>
    </submittedName>
</protein>
<reference evidence="3" key="1">
    <citation type="journal article" date="2020" name="BMC">
        <title>Leishmania infection induces a limited differential gene expression in the sand fly midgut.</title>
        <authorList>
            <person name="Coutinho-Abreu I.V."/>
            <person name="Serafim T.D."/>
            <person name="Meneses C."/>
            <person name="Kamhawi S."/>
            <person name="Oliveira F."/>
            <person name="Valenzuela J.G."/>
        </authorList>
    </citation>
    <scope>NUCLEOTIDE SEQUENCE</scope>
    <source>
        <strain evidence="3">Jacobina</strain>
        <tissue evidence="3">Midgut</tissue>
    </source>
</reference>
<dbReference type="InterPro" id="IPR002919">
    <property type="entry name" value="TIL_dom"/>
</dbReference>
<sequence length="90" mass="10435">MGSVKLFGVCLFFISLAALSWCNVSLEKDPRCPRNEHYSFKSDCNEPCAYHTAHHTKQEYICKYTEKYGCFCNYGFKRNSDKKCIPEAEC</sequence>
<feature type="chain" id="PRO_5029013075" evidence="1">
    <location>
        <begin position="23"/>
        <end position="90"/>
    </location>
</feature>
<feature type="signal peptide" evidence="1">
    <location>
        <begin position="1"/>
        <end position="22"/>
    </location>
</feature>